<keyword evidence="6" id="KW-0418">Kinase</keyword>
<dbReference type="PANTHER" id="PTHR43047">
    <property type="entry name" value="TWO-COMPONENT HISTIDINE PROTEIN KINASE"/>
    <property type="match status" value="1"/>
</dbReference>
<dbReference type="RefSeq" id="WP_118917838.1">
    <property type="nucleotide sequence ID" value="NZ_CP032097.1"/>
</dbReference>
<dbReference type="AlphaFoldDB" id="A0A347U9Y8"/>
<evidence type="ECO:0000259" key="14">
    <source>
        <dbReference type="PROSITE" id="PS50110"/>
    </source>
</evidence>
<evidence type="ECO:0000256" key="6">
    <source>
        <dbReference type="ARBA" id="ARBA00022777"/>
    </source>
</evidence>
<dbReference type="Gene3D" id="1.10.287.130">
    <property type="match status" value="1"/>
</dbReference>
<dbReference type="CDD" id="cd01007">
    <property type="entry name" value="PBP2_BvgS_HisK_like"/>
    <property type="match status" value="2"/>
</dbReference>
<dbReference type="OrthoDB" id="9176708at2"/>
<evidence type="ECO:0000256" key="9">
    <source>
        <dbReference type="ARBA" id="ARBA00064003"/>
    </source>
</evidence>
<feature type="modified residue" description="4-aspartylphosphate" evidence="11">
    <location>
        <position position="879"/>
    </location>
</feature>
<dbReference type="FunFam" id="3.30.565.10:FF:000010">
    <property type="entry name" value="Sensor histidine kinase RcsC"/>
    <property type="match status" value="1"/>
</dbReference>
<dbReference type="Proteomes" id="UP000290588">
    <property type="component" value="Unassembled WGS sequence"/>
</dbReference>
<reference evidence="16 18" key="1">
    <citation type="submission" date="2017-09" db="EMBL/GenBank/DDBJ databases">
        <title>Genomics of the genus Arcobacter.</title>
        <authorList>
            <person name="Perez-Cataluna A."/>
            <person name="Figueras M.J."/>
            <person name="Salas-Masso N."/>
        </authorList>
    </citation>
    <scope>NUCLEOTIDE SEQUENCE [LARGE SCALE GENOMIC DNA]</scope>
    <source>
        <strain evidence="16 18">CECT 7837</strain>
    </source>
</reference>
<dbReference type="InterPro" id="IPR005467">
    <property type="entry name" value="His_kinase_dom"/>
</dbReference>
<dbReference type="GO" id="GO:0005524">
    <property type="term" value="F:ATP binding"/>
    <property type="evidence" value="ECO:0007669"/>
    <property type="project" value="UniProtKB-KW"/>
</dbReference>
<dbReference type="SUPFAM" id="SSF52172">
    <property type="entry name" value="CheY-like"/>
    <property type="match status" value="1"/>
</dbReference>
<organism evidence="16 18">
    <name type="scientific">Arcobacter ellisii</name>
    <dbReference type="NCBI Taxonomy" id="913109"/>
    <lineage>
        <taxon>Bacteria</taxon>
        <taxon>Pseudomonadati</taxon>
        <taxon>Campylobacterota</taxon>
        <taxon>Epsilonproteobacteria</taxon>
        <taxon>Campylobacterales</taxon>
        <taxon>Arcobacteraceae</taxon>
        <taxon>Arcobacter</taxon>
    </lineage>
</organism>
<dbReference type="EMBL" id="CP032097">
    <property type="protein sequence ID" value="AXX95666.1"/>
    <property type="molecule type" value="Genomic_DNA"/>
</dbReference>
<dbReference type="Pfam" id="PF02518">
    <property type="entry name" value="HATPase_c"/>
    <property type="match status" value="1"/>
</dbReference>
<dbReference type="EMBL" id="NXIG01000004">
    <property type="protein sequence ID" value="RXI31459.1"/>
    <property type="molecule type" value="Genomic_DNA"/>
</dbReference>
<dbReference type="Gene3D" id="3.40.50.2300">
    <property type="match status" value="1"/>
</dbReference>
<proteinExistence type="predicted"/>
<keyword evidence="7" id="KW-0067">ATP-binding</keyword>
<keyword evidence="5" id="KW-0547">Nucleotide-binding</keyword>
<dbReference type="CDD" id="cd00082">
    <property type="entry name" value="HisKA"/>
    <property type="match status" value="1"/>
</dbReference>
<dbReference type="InterPro" id="IPR036890">
    <property type="entry name" value="HATPase_C_sf"/>
</dbReference>
<dbReference type="GO" id="GO:0009927">
    <property type="term" value="F:histidine phosphotransfer kinase activity"/>
    <property type="evidence" value="ECO:0007669"/>
    <property type="project" value="TreeGrafter"/>
</dbReference>
<dbReference type="Proteomes" id="UP000262582">
    <property type="component" value="Chromosome"/>
</dbReference>
<evidence type="ECO:0000313" key="16">
    <source>
        <dbReference type="EMBL" id="RXI31459.1"/>
    </source>
</evidence>
<evidence type="ECO:0000256" key="11">
    <source>
        <dbReference type="PROSITE-ProRule" id="PRU00169"/>
    </source>
</evidence>
<sequence length="1056" mass="121791">MKYITFLLLFVSVLFSNVEKNNNLIFTKEELDWIKNNPKIKVGIDANWPPFDYIDITGQHQGISSEYLNIVSKYTGLKFDIYSDAWVNVLEKIKNKELDLLACAAKTTDREKYLNFTKPYLDVEVVVIGQKDLKLNSFSEIKNYTVAVQKNNYIHEDLARQFPNIKFYFVKSNEEAFKAVSYGKADFYLGNLAVATYFIEKDLLTNLEIKMKSDFQSAKLSVAVLKEKDILFNIFEKVFDNISEEERNKINRKWIFEENTKEQLINFSQEELEWIKQNPVIYLAGDPKWPPFSFYEDGKYVGIIPDMLNLLKEVSGINFQHINTNSWEESVNLLKDEKIKILDAVTITPKMSKIVDFSSKYFSSQIVIIGKDNNERYISSIKDIENMGKKALGLIEGNFITEMIKRDNPDLEIFGTFKDIPEGLKALSSGMIDYFVLDIPTFDYYSKVYSLSNLKIVGITGYNTEYRFGIDKNSPILVSIMNKILKHIPQDRKDEIYRKWIKIDNGKNIDYELIWKILAVFVVIFGLIFYWNRKLQREINEKEKVQKELEEEKTHIKALNEELEKAKEVAENIAKQKSEFLANMSHEIRTPMNSVIGFTEILDKEITNPLHKEYLSSIKKGGNSLLRIINDILDLSKIEAGKLEIKNESLNPTNLFLEIESIFHSKIISKNITFILDIDKTIPKYIIIDGVRIRQILFNLIGNAIKFTEKGQIKVKVENVYKDNIKSKIDLIFSVEDSGIGIDEKNLESIFNAFEQSSNHDVAKYGGTGLGLAICAKLVQMMNGEISVSSQKNRGSVFKVILKDIPVSSMEEEIVSSKLSPSNIVFEKSQILVVDDVEENRKLVQASLKDFDINLIMAQNGQEALEKLKNVNVDLILMDLRMPVMDGYEAATIMKNDERLKNIPLIALTASVMGKDLEKVEKYGFDGYLRKPVILDDLIEELGKHLKYYFLDKNIKEKDKNEILDFEKLKFVILKLENQLKEEWLNIKDGGDFSLIEEFAQKLNSLSIEKDIYILKDYSNELLKNIEAFDIEKVDYLMNSYVELINNLKAKLGNGK</sequence>
<dbReference type="GO" id="GO:0005886">
    <property type="term" value="C:plasma membrane"/>
    <property type="evidence" value="ECO:0007669"/>
    <property type="project" value="TreeGrafter"/>
</dbReference>
<dbReference type="GO" id="GO:0000155">
    <property type="term" value="F:phosphorelay sensor kinase activity"/>
    <property type="evidence" value="ECO:0007669"/>
    <property type="project" value="InterPro"/>
</dbReference>
<feature type="domain" description="Response regulatory" evidence="14">
    <location>
        <begin position="830"/>
        <end position="946"/>
    </location>
</feature>
<evidence type="ECO:0000259" key="13">
    <source>
        <dbReference type="PROSITE" id="PS50109"/>
    </source>
</evidence>
<name>A0A347U9Y8_9BACT</name>
<dbReference type="SMART" id="SM00388">
    <property type="entry name" value="HisKA"/>
    <property type="match status" value="1"/>
</dbReference>
<gene>
    <name evidence="15" type="ORF">AELL_2021</name>
    <name evidence="16" type="ORF">CP962_04940</name>
</gene>
<evidence type="ECO:0000256" key="10">
    <source>
        <dbReference type="ARBA" id="ARBA00068150"/>
    </source>
</evidence>
<protein>
    <recommendedName>
        <fullName evidence="10">Sensory/regulatory protein RpfC</fullName>
        <ecNumber evidence="2">2.7.13.3</ecNumber>
    </recommendedName>
</protein>
<dbReference type="EC" id="2.7.13.3" evidence="2"/>
<dbReference type="Pfam" id="PF00497">
    <property type="entry name" value="SBP_bac_3"/>
    <property type="match status" value="2"/>
</dbReference>
<dbReference type="PROSITE" id="PS50110">
    <property type="entry name" value="RESPONSE_REGULATORY"/>
    <property type="match status" value="1"/>
</dbReference>
<dbReference type="Gene3D" id="3.30.565.10">
    <property type="entry name" value="Histidine kinase-like ATPase, C-terminal domain"/>
    <property type="match status" value="1"/>
</dbReference>
<evidence type="ECO:0000313" key="18">
    <source>
        <dbReference type="Proteomes" id="UP000290588"/>
    </source>
</evidence>
<dbReference type="InterPro" id="IPR004358">
    <property type="entry name" value="Sig_transdc_His_kin-like_C"/>
</dbReference>
<evidence type="ECO:0000256" key="7">
    <source>
        <dbReference type="ARBA" id="ARBA00022840"/>
    </source>
</evidence>
<keyword evidence="12" id="KW-0175">Coiled coil</keyword>
<dbReference type="InterPro" id="IPR003661">
    <property type="entry name" value="HisK_dim/P_dom"/>
</dbReference>
<feature type="coiled-coil region" evidence="12">
    <location>
        <begin position="532"/>
        <end position="583"/>
    </location>
</feature>
<dbReference type="SMART" id="SM00448">
    <property type="entry name" value="REC"/>
    <property type="match status" value="1"/>
</dbReference>
<dbReference type="InterPro" id="IPR011006">
    <property type="entry name" value="CheY-like_superfamily"/>
</dbReference>
<dbReference type="SUPFAM" id="SSF55874">
    <property type="entry name" value="ATPase domain of HSP90 chaperone/DNA topoisomerase II/histidine kinase"/>
    <property type="match status" value="1"/>
</dbReference>
<dbReference type="SUPFAM" id="SSF47384">
    <property type="entry name" value="Homodimeric domain of signal transducing histidine kinase"/>
    <property type="match status" value="1"/>
</dbReference>
<comment type="subunit">
    <text evidence="9">At low DSF concentrations, interacts with RpfF.</text>
</comment>
<accession>A0A347U9Y8</accession>
<evidence type="ECO:0000313" key="15">
    <source>
        <dbReference type="EMBL" id="AXX95666.1"/>
    </source>
</evidence>
<dbReference type="InterPro" id="IPR001638">
    <property type="entry name" value="Solute-binding_3/MltF_N"/>
</dbReference>
<comment type="catalytic activity">
    <reaction evidence="1">
        <text>ATP + protein L-histidine = ADP + protein N-phospho-L-histidine.</text>
        <dbReference type="EC" id="2.7.13.3"/>
    </reaction>
</comment>
<dbReference type="Pfam" id="PF00072">
    <property type="entry name" value="Response_reg"/>
    <property type="match status" value="1"/>
</dbReference>
<keyword evidence="8" id="KW-0902">Two-component regulatory system</keyword>
<evidence type="ECO:0000256" key="2">
    <source>
        <dbReference type="ARBA" id="ARBA00012438"/>
    </source>
</evidence>
<keyword evidence="4" id="KW-0808">Transferase</keyword>
<keyword evidence="17" id="KW-1185">Reference proteome</keyword>
<feature type="domain" description="Histidine kinase" evidence="13">
    <location>
        <begin position="583"/>
        <end position="806"/>
    </location>
</feature>
<dbReference type="SMART" id="SM00387">
    <property type="entry name" value="HATPase_c"/>
    <property type="match status" value="1"/>
</dbReference>
<evidence type="ECO:0000256" key="1">
    <source>
        <dbReference type="ARBA" id="ARBA00000085"/>
    </source>
</evidence>
<dbReference type="PANTHER" id="PTHR43047:SF72">
    <property type="entry name" value="OSMOSENSING HISTIDINE PROTEIN KINASE SLN1"/>
    <property type="match status" value="1"/>
</dbReference>
<dbReference type="SMART" id="SM00062">
    <property type="entry name" value="PBPb"/>
    <property type="match status" value="2"/>
</dbReference>
<evidence type="ECO:0000256" key="8">
    <source>
        <dbReference type="ARBA" id="ARBA00023012"/>
    </source>
</evidence>
<keyword evidence="3 11" id="KW-0597">Phosphoprotein</keyword>
<evidence type="ECO:0000256" key="5">
    <source>
        <dbReference type="ARBA" id="ARBA00022741"/>
    </source>
</evidence>
<dbReference type="SUPFAM" id="SSF53850">
    <property type="entry name" value="Periplasmic binding protein-like II"/>
    <property type="match status" value="2"/>
</dbReference>
<dbReference type="CDD" id="cd16922">
    <property type="entry name" value="HATPase_EvgS-ArcB-TorS-like"/>
    <property type="match status" value="1"/>
</dbReference>
<dbReference type="FunFam" id="1.10.287.130:FF:000002">
    <property type="entry name" value="Two-component osmosensing histidine kinase"/>
    <property type="match status" value="1"/>
</dbReference>
<reference evidence="15 17" key="2">
    <citation type="submission" date="2018-08" db="EMBL/GenBank/DDBJ databases">
        <title>Complete genome of the Arcobacter ellisii type strain LMG 26155.</title>
        <authorList>
            <person name="Miller W.G."/>
            <person name="Yee E."/>
            <person name="Bono J.L."/>
        </authorList>
    </citation>
    <scope>NUCLEOTIDE SEQUENCE [LARGE SCALE GENOMIC DNA]</scope>
    <source>
        <strain evidence="15 17">LMG 26155</strain>
    </source>
</reference>
<evidence type="ECO:0000313" key="17">
    <source>
        <dbReference type="Proteomes" id="UP000262582"/>
    </source>
</evidence>
<dbReference type="PRINTS" id="PR00344">
    <property type="entry name" value="BCTRLSENSOR"/>
</dbReference>
<dbReference type="KEGG" id="aell:AELL_2021"/>
<evidence type="ECO:0000256" key="4">
    <source>
        <dbReference type="ARBA" id="ARBA00022679"/>
    </source>
</evidence>
<dbReference type="InterPro" id="IPR003594">
    <property type="entry name" value="HATPase_dom"/>
</dbReference>
<evidence type="ECO:0000256" key="12">
    <source>
        <dbReference type="SAM" id="Coils"/>
    </source>
</evidence>
<dbReference type="InterPro" id="IPR001789">
    <property type="entry name" value="Sig_transdc_resp-reg_receiver"/>
</dbReference>
<dbReference type="InterPro" id="IPR036097">
    <property type="entry name" value="HisK_dim/P_sf"/>
</dbReference>
<dbReference type="CDD" id="cd17546">
    <property type="entry name" value="REC_hyHK_CKI1_RcsC-like"/>
    <property type="match status" value="1"/>
</dbReference>
<dbReference type="Pfam" id="PF00512">
    <property type="entry name" value="HisKA"/>
    <property type="match status" value="1"/>
</dbReference>
<dbReference type="Gene3D" id="3.40.190.10">
    <property type="entry name" value="Periplasmic binding protein-like II"/>
    <property type="match status" value="4"/>
</dbReference>
<dbReference type="PROSITE" id="PS50109">
    <property type="entry name" value="HIS_KIN"/>
    <property type="match status" value="1"/>
</dbReference>
<evidence type="ECO:0000256" key="3">
    <source>
        <dbReference type="ARBA" id="ARBA00022553"/>
    </source>
</evidence>